<organism evidence="3 4">
    <name type="scientific">Phycicoccus sonneratiae</name>
    <dbReference type="NCBI Taxonomy" id="2807628"/>
    <lineage>
        <taxon>Bacteria</taxon>
        <taxon>Bacillati</taxon>
        <taxon>Actinomycetota</taxon>
        <taxon>Actinomycetes</taxon>
        <taxon>Micrococcales</taxon>
        <taxon>Intrasporangiaceae</taxon>
        <taxon>Phycicoccus</taxon>
    </lineage>
</organism>
<dbReference type="EMBL" id="JAFDVD010000003">
    <property type="protein sequence ID" value="MBM6399158.1"/>
    <property type="molecule type" value="Genomic_DNA"/>
</dbReference>
<reference evidence="3" key="1">
    <citation type="submission" date="2021-02" db="EMBL/GenBank/DDBJ databases">
        <title>Phycicoccus sp. MQZ13P-5T, whole genome shotgun sequence.</title>
        <authorList>
            <person name="Tuo L."/>
        </authorList>
    </citation>
    <scope>NUCLEOTIDE SEQUENCE</scope>
    <source>
        <strain evidence="3">MQZ13P-5</strain>
    </source>
</reference>
<feature type="region of interest" description="Disordered" evidence="1">
    <location>
        <begin position="32"/>
        <end position="57"/>
    </location>
</feature>
<name>A0ABS2CH10_9MICO</name>
<keyword evidence="2" id="KW-0732">Signal</keyword>
<feature type="region of interest" description="Disordered" evidence="1">
    <location>
        <begin position="77"/>
        <end position="101"/>
    </location>
</feature>
<feature type="signal peptide" evidence="2">
    <location>
        <begin position="1"/>
        <end position="36"/>
    </location>
</feature>
<evidence type="ECO:0000313" key="3">
    <source>
        <dbReference type="EMBL" id="MBM6399158.1"/>
    </source>
</evidence>
<dbReference type="Proteomes" id="UP001430172">
    <property type="component" value="Unassembled WGS sequence"/>
</dbReference>
<comment type="caution">
    <text evidence="3">The sequence shown here is derived from an EMBL/GenBank/DDBJ whole genome shotgun (WGS) entry which is preliminary data.</text>
</comment>
<keyword evidence="4" id="KW-1185">Reference proteome</keyword>
<dbReference type="RefSeq" id="WP_204129632.1">
    <property type="nucleotide sequence ID" value="NZ_JAFDVD010000003.1"/>
</dbReference>
<dbReference type="InterPro" id="IPR028994">
    <property type="entry name" value="Integrin_alpha_N"/>
</dbReference>
<gene>
    <name evidence="3" type="ORF">JQN70_02030</name>
</gene>
<evidence type="ECO:0000313" key="4">
    <source>
        <dbReference type="Proteomes" id="UP001430172"/>
    </source>
</evidence>
<sequence length="996" mass="105058">MDRHSTRRGRRLLASGLATALAVGLGQVALSGPASGTEPTTGSPTASPATASSTADTLTRAAASDLARRGQKDVVVTSLTTETSQTVAHPDGTFTDSTNPRPVRTRVANRWVAVDNTLVREGNRIRPRASALPMSFSGGGSAALATLGSESRTLSFGWPGMQLPAPVLDGDRATYPEVLPGVDLVMTADTDTFSEVLVVKDRKAATNPALRSLRFSVAAPGLTLRSRAGGVQAVDAAGRPVFASAQPQMWDSSGPQTTAELAAKPTARATVAGRGASDRLMSAGAGSRSRPMTTRLSGGHLDVVPDRALLTGADTTFPVQIDPAWSGGKVAWAYVDKKYPTVSYYNSTGDARVGYESQEGTTKRSFFHMKSTGFHGAEVLSATFRLNETWSWSCTAREMQVWATNSITSKTTWNTQPTWAYKQSAKTFAYNWYPSGQASPCPNPSGGVEFDVKTQATNAAKGKWSYMAIGIRAASETDTYAFKRFQNNPTLSVTYDNLPTTPTSATTVPYTPCTGGSIGNTDISLSAVPQDKDGGTVIAEFRYGTTSTPTTVRSVSATAGKPAVLDLKRSLGPGKWYWEVRTVAKNANGQSRWSLPTATCSFTVDLTAPNPAAVTVTSPTFPDYSDNPDSVQGPAGRPAVFTITTPADAAYVRLAFDRDPIYRAPVTAGKAVVTMMPTRTGPSKLNVQLVDAAGNLSGINNSFDIFAGPVPSGTPYARGDLNSDGKPDILRWYQDSLVCDYLGSGAIGASTTTFSAGSGCAVTNTADLGAGSKAVDVGNWDGVLDDTETNDVVSLVGGKLRLFRGNGAGGFDTTAEEYLTDDDLLNPTVFDASAYTDVFGAGDWDEDGDPDLAARTADGRLWLLANDNGNISVPAGTRGDEIGLVWTNYTPFFPGDITNDGRADIMARLNSTGVMYVYPGRTTDIGLAPRITEGSGWNAFAQILAIDDWNLDGRSDIAGVATDGTLWFYPGQGRTAAPFLNSRTATGSGWTSNWLM</sequence>
<feature type="chain" id="PRO_5045952438" evidence="2">
    <location>
        <begin position="37"/>
        <end position="996"/>
    </location>
</feature>
<protein>
    <submittedName>
        <fullName evidence="3">VCBS repeat-containing protein</fullName>
    </submittedName>
</protein>
<feature type="region of interest" description="Disordered" evidence="1">
    <location>
        <begin position="273"/>
        <end position="298"/>
    </location>
</feature>
<proteinExistence type="predicted"/>
<feature type="compositionally biased region" description="Polar residues" evidence="1">
    <location>
        <begin position="77"/>
        <end position="87"/>
    </location>
</feature>
<accession>A0ABS2CH10</accession>
<evidence type="ECO:0000256" key="2">
    <source>
        <dbReference type="SAM" id="SignalP"/>
    </source>
</evidence>
<dbReference type="SUPFAM" id="SSF69318">
    <property type="entry name" value="Integrin alpha N-terminal domain"/>
    <property type="match status" value="1"/>
</dbReference>
<evidence type="ECO:0000256" key="1">
    <source>
        <dbReference type="SAM" id="MobiDB-lite"/>
    </source>
</evidence>